<dbReference type="EMBL" id="CANTFL010001211">
    <property type="protein sequence ID" value="CAI5733796.1"/>
    <property type="molecule type" value="Genomic_DNA"/>
</dbReference>
<protein>
    <submittedName>
        <fullName evidence="2">Uncharacterized protein</fullName>
    </submittedName>
</protein>
<dbReference type="Proteomes" id="UP001162031">
    <property type="component" value="Unassembled WGS sequence"/>
</dbReference>
<gene>
    <name evidence="2" type="ORF">HBR001_LOCUS5954</name>
</gene>
<feature type="compositionally biased region" description="Polar residues" evidence="1">
    <location>
        <begin position="36"/>
        <end position="48"/>
    </location>
</feature>
<feature type="compositionally biased region" description="Polar residues" evidence="1">
    <location>
        <begin position="310"/>
        <end position="325"/>
    </location>
</feature>
<feature type="region of interest" description="Disordered" evidence="1">
    <location>
        <begin position="310"/>
        <end position="341"/>
    </location>
</feature>
<proteinExistence type="predicted"/>
<sequence length="472" mass="51861">MEAQHKRVEQKGRFTITEIVPVSSFSAQRSSSPFQDTESSAKAPSSNRVATLSPCQATVHDTCVTTTTVRTKDLKWDELFGCSQTQEAETVVTVPVESHRTLASETEAVTIDVASKRSFSTTGLSAPGSPSRKFSALKKNRDGVQRAARRIKRRGRFTIIEMASDSPSSRKNSDELCDHRLPEGSSGRLAPQHHSCSFEPVERRAKSKRVPRSMPRLRQLSSYRRSRRRSESPSTDSVDAVRTTPGQRQLQETTAYAKRPTLPVAESIDALAKVSLSGVVASRTGAAAISSSSAPVSMASVAIPDSGETATIPSSAVRSATSSPQPIEGSAMNDSTGPSQTSPLAISAAQFLQQQRMIASLIRQQHDLKQIIGVLREQQQQLITIPLQMSELDGQRVSCSDGRTKEEETRALYTRLDSLTRSNKSLHSLLDVAEREVRHRTLQVECLSEENDELRHHCGQLELFLQDRRAKD</sequence>
<feature type="compositionally biased region" description="Low complexity" evidence="1">
    <location>
        <begin position="25"/>
        <end position="35"/>
    </location>
</feature>
<keyword evidence="3" id="KW-1185">Reference proteome</keyword>
<feature type="region of interest" description="Disordered" evidence="1">
    <location>
        <begin position="161"/>
        <end position="257"/>
    </location>
</feature>
<feature type="region of interest" description="Disordered" evidence="1">
    <location>
        <begin position="25"/>
        <end position="48"/>
    </location>
</feature>
<organism evidence="2 3">
    <name type="scientific">Hyaloperonospora brassicae</name>
    <name type="common">Brassica downy mildew</name>
    <name type="synonym">Peronospora brassicae</name>
    <dbReference type="NCBI Taxonomy" id="162125"/>
    <lineage>
        <taxon>Eukaryota</taxon>
        <taxon>Sar</taxon>
        <taxon>Stramenopiles</taxon>
        <taxon>Oomycota</taxon>
        <taxon>Peronosporomycetes</taxon>
        <taxon>Peronosporales</taxon>
        <taxon>Peronosporaceae</taxon>
        <taxon>Hyaloperonospora</taxon>
    </lineage>
</organism>
<feature type="compositionally biased region" description="Basic and acidic residues" evidence="1">
    <location>
        <begin position="171"/>
        <end position="182"/>
    </location>
</feature>
<accession>A0AAV0UAH3</accession>
<reference evidence="2" key="1">
    <citation type="submission" date="2022-12" db="EMBL/GenBank/DDBJ databases">
        <authorList>
            <person name="Webb A."/>
        </authorList>
    </citation>
    <scope>NUCLEOTIDE SEQUENCE</scope>
    <source>
        <strain evidence="2">Hp1</strain>
    </source>
</reference>
<dbReference type="AlphaFoldDB" id="A0AAV0UAH3"/>
<comment type="caution">
    <text evidence="2">The sequence shown here is derived from an EMBL/GenBank/DDBJ whole genome shotgun (WGS) entry which is preliminary data.</text>
</comment>
<feature type="compositionally biased region" description="Polar residues" evidence="1">
    <location>
        <begin position="244"/>
        <end position="254"/>
    </location>
</feature>
<name>A0AAV0UAH3_HYABA</name>
<evidence type="ECO:0000256" key="1">
    <source>
        <dbReference type="SAM" id="MobiDB-lite"/>
    </source>
</evidence>
<feature type="compositionally biased region" description="Polar residues" evidence="1">
    <location>
        <begin position="332"/>
        <end position="341"/>
    </location>
</feature>
<evidence type="ECO:0000313" key="3">
    <source>
        <dbReference type="Proteomes" id="UP001162031"/>
    </source>
</evidence>
<evidence type="ECO:0000313" key="2">
    <source>
        <dbReference type="EMBL" id="CAI5733796.1"/>
    </source>
</evidence>